<dbReference type="InterPro" id="IPR036526">
    <property type="entry name" value="C-N_Hydrolase_sf"/>
</dbReference>
<reference evidence="1" key="1">
    <citation type="submission" date="2022-08" db="EMBL/GenBank/DDBJ databases">
        <title>Genome sequencing of akame (Lates japonicus).</title>
        <authorList>
            <person name="Hashiguchi Y."/>
            <person name="Takahashi H."/>
        </authorList>
    </citation>
    <scope>NUCLEOTIDE SEQUENCE</scope>
    <source>
        <strain evidence="1">Kochi</strain>
    </source>
</reference>
<accession>A0AAD3MPH3</accession>
<proteinExistence type="predicted"/>
<evidence type="ECO:0000313" key="2">
    <source>
        <dbReference type="Proteomes" id="UP001279410"/>
    </source>
</evidence>
<feature type="non-terminal residue" evidence="1">
    <location>
        <position position="60"/>
    </location>
</feature>
<comment type="caution">
    <text evidence="1">The sequence shown here is derived from an EMBL/GenBank/DDBJ whole genome shotgun (WGS) entry which is preliminary data.</text>
</comment>
<dbReference type="Proteomes" id="UP001279410">
    <property type="component" value="Unassembled WGS sequence"/>
</dbReference>
<dbReference type="Gene3D" id="3.60.110.10">
    <property type="entry name" value="Carbon-nitrogen hydrolase"/>
    <property type="match status" value="1"/>
</dbReference>
<evidence type="ECO:0000313" key="1">
    <source>
        <dbReference type="EMBL" id="GLD58902.1"/>
    </source>
</evidence>
<dbReference type="EMBL" id="BRZM01004685">
    <property type="protein sequence ID" value="GLD58902.1"/>
    <property type="molecule type" value="Genomic_DNA"/>
</dbReference>
<sequence>MSATGQTEPVPGSTYVAAVYEHNVILNPNPRVSVSRSAALQHMQKNLDIYEEQAARAAQQ</sequence>
<organism evidence="1 2">
    <name type="scientific">Lates japonicus</name>
    <name type="common">Japanese lates</name>
    <dbReference type="NCBI Taxonomy" id="270547"/>
    <lineage>
        <taxon>Eukaryota</taxon>
        <taxon>Metazoa</taxon>
        <taxon>Chordata</taxon>
        <taxon>Craniata</taxon>
        <taxon>Vertebrata</taxon>
        <taxon>Euteleostomi</taxon>
        <taxon>Actinopterygii</taxon>
        <taxon>Neopterygii</taxon>
        <taxon>Teleostei</taxon>
        <taxon>Neoteleostei</taxon>
        <taxon>Acanthomorphata</taxon>
        <taxon>Carangaria</taxon>
        <taxon>Carangaria incertae sedis</taxon>
        <taxon>Centropomidae</taxon>
        <taxon>Lates</taxon>
    </lineage>
</organism>
<protein>
    <submittedName>
        <fullName evidence="1">Biotinidase-like protein</fullName>
    </submittedName>
</protein>
<keyword evidence="2" id="KW-1185">Reference proteome</keyword>
<dbReference type="AlphaFoldDB" id="A0AAD3MPH3"/>
<name>A0AAD3MPH3_LATJO</name>
<gene>
    <name evidence="1" type="ORF">AKAME5_002887000</name>
</gene>